<evidence type="ECO:0000256" key="4">
    <source>
        <dbReference type="ARBA" id="ARBA00022729"/>
    </source>
</evidence>
<dbReference type="GO" id="GO:0016020">
    <property type="term" value="C:membrane"/>
    <property type="evidence" value="ECO:0007669"/>
    <property type="project" value="InterPro"/>
</dbReference>
<evidence type="ECO:0000313" key="7">
    <source>
        <dbReference type="Proteomes" id="UP000502196"/>
    </source>
</evidence>
<comment type="similarity">
    <text evidence="2">Belongs to the bacterial solute-binding protein SsuA/TauA family.</text>
</comment>
<dbReference type="CDD" id="cd13563">
    <property type="entry name" value="PBP2_SsuA_like_6"/>
    <property type="match status" value="1"/>
</dbReference>
<dbReference type="GO" id="GO:0042626">
    <property type="term" value="F:ATPase-coupled transmembrane transporter activity"/>
    <property type="evidence" value="ECO:0007669"/>
    <property type="project" value="InterPro"/>
</dbReference>
<keyword evidence="4" id="KW-0732">Signal</keyword>
<comment type="subcellular location">
    <subcellularLocation>
        <location evidence="1">Periplasm</location>
    </subcellularLocation>
</comment>
<dbReference type="PANTHER" id="PTHR30024:SF47">
    <property type="entry name" value="TAURINE-BINDING PERIPLASMIC PROTEIN"/>
    <property type="match status" value="1"/>
</dbReference>
<dbReference type="SMART" id="SM00062">
    <property type="entry name" value="PBPb"/>
    <property type="match status" value="1"/>
</dbReference>
<dbReference type="RefSeq" id="WP_013074956.1">
    <property type="nucleotide sequence ID" value="NZ_CP047971.1"/>
</dbReference>
<evidence type="ECO:0000256" key="1">
    <source>
        <dbReference type="ARBA" id="ARBA00004418"/>
    </source>
</evidence>
<dbReference type="PROSITE" id="PS51257">
    <property type="entry name" value="PROKAR_LIPOPROTEIN"/>
    <property type="match status" value="1"/>
</dbReference>
<dbReference type="InterPro" id="IPR001638">
    <property type="entry name" value="Solute-binding_3/MltF_N"/>
</dbReference>
<dbReference type="SUPFAM" id="SSF53850">
    <property type="entry name" value="Periplasmic binding protein-like II"/>
    <property type="match status" value="1"/>
</dbReference>
<accession>A0A6F9DZS7</accession>
<proteinExistence type="inferred from homology"/>
<keyword evidence="3" id="KW-0813">Transport</keyword>
<gene>
    <name evidence="6" type="ORF">COOX1_0448</name>
</gene>
<protein>
    <submittedName>
        <fullName evidence="6">Aliphatic sulfonates family ABC transporter, periplasmic ligand-binding protein</fullName>
    </submittedName>
</protein>
<evidence type="ECO:0000256" key="3">
    <source>
        <dbReference type="ARBA" id="ARBA00022448"/>
    </source>
</evidence>
<dbReference type="Proteomes" id="UP000502196">
    <property type="component" value="Chromosome"/>
</dbReference>
<dbReference type="EMBL" id="LR792683">
    <property type="protein sequence ID" value="CAB3390519.1"/>
    <property type="molecule type" value="Genomic_DNA"/>
</dbReference>
<dbReference type="GO" id="GO:0042597">
    <property type="term" value="C:periplasmic space"/>
    <property type="evidence" value="ECO:0007669"/>
    <property type="project" value="UniProtKB-SubCell"/>
</dbReference>
<dbReference type="AlphaFoldDB" id="A0A6F9DZS7"/>
<dbReference type="Gene3D" id="3.40.190.10">
    <property type="entry name" value="Periplasmic binding protein-like II"/>
    <property type="match status" value="2"/>
</dbReference>
<dbReference type="NCBIfam" id="TIGR01728">
    <property type="entry name" value="SsuA_fam"/>
    <property type="match status" value="1"/>
</dbReference>
<evidence type="ECO:0000256" key="2">
    <source>
        <dbReference type="ARBA" id="ARBA00010742"/>
    </source>
</evidence>
<organism evidence="6 7">
    <name type="scientific">Kyrpidia spormannii</name>
    <dbReference type="NCBI Taxonomy" id="2055160"/>
    <lineage>
        <taxon>Bacteria</taxon>
        <taxon>Bacillati</taxon>
        <taxon>Bacillota</taxon>
        <taxon>Bacilli</taxon>
        <taxon>Bacillales</taxon>
        <taxon>Alicyclobacillaceae</taxon>
        <taxon>Kyrpidia</taxon>
    </lineage>
</organism>
<dbReference type="InterPro" id="IPR010067">
    <property type="entry name" value="ABC_SsuA_sub-bd"/>
</dbReference>
<sequence length="341" mass="36839">MQKNRLIRGAGIVGALALATGILGCGQSTSSPANGSGEAGGQAVGTVSIALSTWTGFAPLYVAEEKGFFDKEGVHVNLVKMESVADRRSALAANRIQGFTTTIDSHVVTAASGVPVVQVLAVDDSYGGDGVVAKKEIQSLADLKGKTVAVQTDGGASYFWFLYLLKQNHIDKNEIKFESMTAGDAGAAFVAKKVDAAVTWEPWLSRAEKTDFGHVLIKSDKTPGVITDTLGFRKDFVDAHPDAVKKVVRAWFDALDYIHKNPDDAYAIMAKNLGQSLDDFKSSVHEVRWYDQALNKQYFGNPVTDGQLYKLTEMAADFWVEQGIIKQKPNIAELVDGKFVE</sequence>
<feature type="domain" description="Solute-binding protein family 3/N-terminal" evidence="5">
    <location>
        <begin position="46"/>
        <end position="276"/>
    </location>
</feature>
<name>A0A6F9DZS7_9BACL</name>
<dbReference type="PANTHER" id="PTHR30024">
    <property type="entry name" value="ALIPHATIC SULFONATES-BINDING PROTEIN-RELATED"/>
    <property type="match status" value="1"/>
</dbReference>
<evidence type="ECO:0000313" key="6">
    <source>
        <dbReference type="EMBL" id="CAB3390519.1"/>
    </source>
</evidence>
<reference evidence="6 7" key="1">
    <citation type="submission" date="2020-04" db="EMBL/GenBank/DDBJ databases">
        <authorList>
            <person name="Hogendoorn C."/>
        </authorList>
    </citation>
    <scope>NUCLEOTIDE SEQUENCE [LARGE SCALE GENOMIC DNA]</scope>
    <source>
        <strain evidence="6">COOX1</strain>
    </source>
</reference>
<evidence type="ECO:0000259" key="5">
    <source>
        <dbReference type="SMART" id="SM00062"/>
    </source>
</evidence>
<dbReference type="Pfam" id="PF09084">
    <property type="entry name" value="NMT1"/>
    <property type="match status" value="1"/>
</dbReference>
<dbReference type="InterPro" id="IPR015168">
    <property type="entry name" value="SsuA/THI5"/>
</dbReference>